<comment type="caution">
    <text evidence="1">The sequence shown here is derived from an EMBL/GenBank/DDBJ whole genome shotgun (WGS) entry which is preliminary data.</text>
</comment>
<dbReference type="OrthoDB" id="418757at2759"/>
<evidence type="ECO:0000313" key="2">
    <source>
        <dbReference type="Proteomes" id="UP000765509"/>
    </source>
</evidence>
<gene>
    <name evidence="1" type="ORF">O181_029445</name>
</gene>
<sequence length="241" mass="27018">MKDLGELRYVLGMTVERNREKRSLFLSQELYISNLLATFGMQDCKSASTPQVPGSRLLPRADTNAPAALINYWCAIGLLNYLVTCTRPDLAYSASCLAQFLNDPSSENEAAFKHVLRYLSGTQTWGISLGPFQAVVSSFMAWWGGKLPNRMLFLSPQLKRNTDVKAKLLCDNQGAIALLKNPLYQHRTRHIKLRLHWCRQLLNEGDISMEYVATNLMVADVLTKGLSGVLHQTHCAALFIL</sequence>
<organism evidence="1 2">
    <name type="scientific">Austropuccinia psidii MF-1</name>
    <dbReference type="NCBI Taxonomy" id="1389203"/>
    <lineage>
        <taxon>Eukaryota</taxon>
        <taxon>Fungi</taxon>
        <taxon>Dikarya</taxon>
        <taxon>Basidiomycota</taxon>
        <taxon>Pucciniomycotina</taxon>
        <taxon>Pucciniomycetes</taxon>
        <taxon>Pucciniales</taxon>
        <taxon>Sphaerophragmiaceae</taxon>
        <taxon>Austropuccinia</taxon>
    </lineage>
</organism>
<dbReference type="PANTHER" id="PTHR11439:SF483">
    <property type="entry name" value="PEPTIDE SYNTHASE GLIP-LIKE, PUTATIVE (AFU_ORTHOLOGUE AFUA_3G12920)-RELATED"/>
    <property type="match status" value="1"/>
</dbReference>
<dbReference type="CDD" id="cd09272">
    <property type="entry name" value="RNase_HI_RT_Ty1"/>
    <property type="match status" value="1"/>
</dbReference>
<dbReference type="Proteomes" id="UP000765509">
    <property type="component" value="Unassembled WGS sequence"/>
</dbReference>
<dbReference type="EMBL" id="AVOT02010233">
    <property type="protein sequence ID" value="MBW0489730.1"/>
    <property type="molecule type" value="Genomic_DNA"/>
</dbReference>
<keyword evidence="2" id="KW-1185">Reference proteome</keyword>
<dbReference type="AlphaFoldDB" id="A0A9Q3H575"/>
<dbReference type="PANTHER" id="PTHR11439">
    <property type="entry name" value="GAG-POL-RELATED RETROTRANSPOSON"/>
    <property type="match status" value="1"/>
</dbReference>
<evidence type="ECO:0008006" key="3">
    <source>
        <dbReference type="Google" id="ProtNLM"/>
    </source>
</evidence>
<name>A0A9Q3H575_9BASI</name>
<reference evidence="1" key="1">
    <citation type="submission" date="2021-03" db="EMBL/GenBank/DDBJ databases">
        <title>Draft genome sequence of rust myrtle Austropuccinia psidii MF-1, a brazilian biotype.</title>
        <authorList>
            <person name="Quecine M.C."/>
            <person name="Pachon D.M.R."/>
            <person name="Bonatelli M.L."/>
            <person name="Correr F.H."/>
            <person name="Franceschini L.M."/>
            <person name="Leite T.F."/>
            <person name="Margarido G.R.A."/>
            <person name="Almeida C.A."/>
            <person name="Ferrarezi J.A."/>
            <person name="Labate C.A."/>
        </authorList>
    </citation>
    <scope>NUCLEOTIDE SEQUENCE</scope>
    <source>
        <strain evidence="1">MF-1</strain>
    </source>
</reference>
<evidence type="ECO:0000313" key="1">
    <source>
        <dbReference type="EMBL" id="MBW0489730.1"/>
    </source>
</evidence>
<proteinExistence type="predicted"/>
<protein>
    <recommendedName>
        <fullName evidence="3">Reverse transcriptase Ty1/copia-type domain-containing protein</fullName>
    </recommendedName>
</protein>
<accession>A0A9Q3H575</accession>